<organism evidence="1 2">
    <name type="scientific">Cricetulus griseus</name>
    <name type="common">Chinese hamster</name>
    <name type="synonym">Cricetulus barabensis griseus</name>
    <dbReference type="NCBI Taxonomy" id="10029"/>
    <lineage>
        <taxon>Eukaryota</taxon>
        <taxon>Metazoa</taxon>
        <taxon>Chordata</taxon>
        <taxon>Craniata</taxon>
        <taxon>Vertebrata</taxon>
        <taxon>Euteleostomi</taxon>
        <taxon>Mammalia</taxon>
        <taxon>Eutheria</taxon>
        <taxon>Euarchontoglires</taxon>
        <taxon>Glires</taxon>
        <taxon>Rodentia</taxon>
        <taxon>Myomorpha</taxon>
        <taxon>Muroidea</taxon>
        <taxon>Cricetidae</taxon>
        <taxon>Cricetinae</taxon>
        <taxon>Cricetulus</taxon>
    </lineage>
</organism>
<proteinExistence type="predicted"/>
<name>G3HP68_CRIGR</name>
<protein>
    <submittedName>
        <fullName evidence="1">Uncharacterized protein</fullName>
    </submittedName>
</protein>
<dbReference type="Proteomes" id="UP000001075">
    <property type="component" value="Unassembled WGS sequence"/>
</dbReference>
<accession>G3HP68</accession>
<evidence type="ECO:0000313" key="2">
    <source>
        <dbReference type="Proteomes" id="UP000001075"/>
    </source>
</evidence>
<gene>
    <name evidence="1" type="ORF">I79_012574</name>
</gene>
<dbReference type="EMBL" id="JH000566">
    <property type="protein sequence ID" value="EGW02890.1"/>
    <property type="molecule type" value="Genomic_DNA"/>
</dbReference>
<dbReference type="InParanoid" id="G3HP68"/>
<reference evidence="2" key="1">
    <citation type="journal article" date="2011" name="Nat. Biotechnol.">
        <title>The genomic sequence of the Chinese hamster ovary (CHO)-K1 cell line.</title>
        <authorList>
            <person name="Xu X."/>
            <person name="Nagarajan H."/>
            <person name="Lewis N.E."/>
            <person name="Pan S."/>
            <person name="Cai Z."/>
            <person name="Liu X."/>
            <person name="Chen W."/>
            <person name="Xie M."/>
            <person name="Wang W."/>
            <person name="Hammond S."/>
            <person name="Andersen M.R."/>
            <person name="Neff N."/>
            <person name="Passarelli B."/>
            <person name="Koh W."/>
            <person name="Fan H.C."/>
            <person name="Wang J."/>
            <person name="Gui Y."/>
            <person name="Lee K.H."/>
            <person name="Betenbaugh M.J."/>
            <person name="Quake S.R."/>
            <person name="Famili I."/>
            <person name="Palsson B.O."/>
            <person name="Wang J."/>
        </authorList>
    </citation>
    <scope>NUCLEOTIDE SEQUENCE [LARGE SCALE GENOMIC DNA]</scope>
    <source>
        <strain evidence="2">CHO K1 cell line</strain>
    </source>
</reference>
<dbReference type="AlphaFoldDB" id="G3HP68"/>
<evidence type="ECO:0000313" key="1">
    <source>
        <dbReference type="EMBL" id="EGW02890.1"/>
    </source>
</evidence>
<sequence length="51" mass="5203">MAESWSQIVVPPPASCDSCPPPAPIAQLAPALYLRSRLATRVVGGSLAAVS</sequence>